<dbReference type="PANTHER" id="PTHR46211">
    <property type="entry name" value="GLYCEROPHOSPHORYL DIESTER PHOSPHODIESTERASE"/>
    <property type="match status" value="1"/>
</dbReference>
<accession>A0AAD7QSX1</accession>
<feature type="signal peptide" evidence="1">
    <location>
        <begin position="1"/>
        <end position="22"/>
    </location>
</feature>
<dbReference type="Gene3D" id="3.20.20.190">
    <property type="entry name" value="Phosphatidylinositol (PI) phosphodiesterase"/>
    <property type="match status" value="1"/>
</dbReference>
<evidence type="ECO:0000313" key="4">
    <source>
        <dbReference type="Proteomes" id="UP001217417"/>
    </source>
</evidence>
<dbReference type="PROSITE" id="PS50007">
    <property type="entry name" value="PIPLC_X_DOMAIN"/>
    <property type="match status" value="1"/>
</dbReference>
<proteinExistence type="predicted"/>
<feature type="domain" description="GP-PDE" evidence="2">
    <location>
        <begin position="38"/>
        <end position="326"/>
    </location>
</feature>
<reference evidence="3" key="1">
    <citation type="submission" date="2023-03" db="EMBL/GenBank/DDBJ databases">
        <title>Near-Complete genome sequence of Lipomyces tetrasporous NRRL Y-64009, an oleaginous yeast capable of growing on lignocellulosic hydrolysates.</title>
        <authorList>
            <consortium name="Lawrence Berkeley National Laboratory"/>
            <person name="Jagtap S.S."/>
            <person name="Liu J.-J."/>
            <person name="Walukiewicz H.E."/>
            <person name="Pangilinan J."/>
            <person name="Lipzen A."/>
            <person name="Ahrendt S."/>
            <person name="Koriabine M."/>
            <person name="Cobaugh K."/>
            <person name="Salamov A."/>
            <person name="Yoshinaga Y."/>
            <person name="Ng V."/>
            <person name="Daum C."/>
            <person name="Grigoriev I.V."/>
            <person name="Slininger P.J."/>
            <person name="Dien B.S."/>
            <person name="Jin Y.-S."/>
            <person name="Rao C.V."/>
        </authorList>
    </citation>
    <scope>NUCLEOTIDE SEQUENCE</scope>
    <source>
        <strain evidence="3">NRRL Y-64009</strain>
    </source>
</reference>
<comment type="caution">
    <text evidence="3">The sequence shown here is derived from an EMBL/GenBank/DDBJ whole genome shotgun (WGS) entry which is preliminary data.</text>
</comment>
<sequence length="350" mass="38420">MKFFAIESSLLVLGAASSVVNAASIPRGNSGNANRHHVEVQAHRGGLGMRTESSLWAFANAMELGVDVLEMDTVFTKDGIPMIWHDHYIYDTKCRGDFVGSYIANLTLAEVKSMSCDLQLQAHPQAEVYTNTRIATLEEVLDLVDCYGDKTIGINLETKLDPEHPNETLPLDNYINDIVPILQRRGFASRTTIQSFDWRTLIGIKQKFPETTTVALLDDTTIVPVNGAYPWLGGLDLADFGGDWVAAAASIGASILSPVHGTPSNITVNTPGYEPFVTERIVQRAHKHGMSVIPWTVDYEVTIAKLIEDGVDGIISNYPERVMWIAKEKRGTVGKPASRYRPECMAAASK</sequence>
<dbReference type="GO" id="GO:0006629">
    <property type="term" value="P:lipid metabolic process"/>
    <property type="evidence" value="ECO:0007669"/>
    <property type="project" value="InterPro"/>
</dbReference>
<keyword evidence="1" id="KW-0732">Signal</keyword>
<dbReference type="InterPro" id="IPR017946">
    <property type="entry name" value="PLC-like_Pdiesterase_TIM-brl"/>
</dbReference>
<dbReference type="Pfam" id="PF03009">
    <property type="entry name" value="GDPD"/>
    <property type="match status" value="1"/>
</dbReference>
<evidence type="ECO:0000313" key="3">
    <source>
        <dbReference type="EMBL" id="KAJ8100850.1"/>
    </source>
</evidence>
<evidence type="ECO:0000259" key="2">
    <source>
        <dbReference type="PROSITE" id="PS51704"/>
    </source>
</evidence>
<dbReference type="EMBL" id="JARPMG010000004">
    <property type="protein sequence ID" value="KAJ8100850.1"/>
    <property type="molecule type" value="Genomic_DNA"/>
</dbReference>
<dbReference type="PANTHER" id="PTHR46211:SF14">
    <property type="entry name" value="GLYCEROPHOSPHODIESTER PHOSPHODIESTERASE"/>
    <property type="match status" value="1"/>
</dbReference>
<evidence type="ECO:0000256" key="1">
    <source>
        <dbReference type="SAM" id="SignalP"/>
    </source>
</evidence>
<name>A0AAD7QSX1_9ASCO</name>
<dbReference type="PROSITE" id="PS51704">
    <property type="entry name" value="GP_PDE"/>
    <property type="match status" value="1"/>
</dbReference>
<dbReference type="Proteomes" id="UP001217417">
    <property type="component" value="Unassembled WGS sequence"/>
</dbReference>
<dbReference type="RefSeq" id="XP_056044300.1">
    <property type="nucleotide sequence ID" value="XM_056191624.1"/>
</dbReference>
<dbReference type="AlphaFoldDB" id="A0AAD7QSX1"/>
<protein>
    <submittedName>
        <fullName evidence="3">PLC-like phosphodiesterase</fullName>
    </submittedName>
</protein>
<dbReference type="SUPFAM" id="SSF51695">
    <property type="entry name" value="PLC-like phosphodiesterases"/>
    <property type="match status" value="1"/>
</dbReference>
<dbReference type="GO" id="GO:0008081">
    <property type="term" value="F:phosphoric diester hydrolase activity"/>
    <property type="evidence" value="ECO:0007669"/>
    <property type="project" value="InterPro"/>
</dbReference>
<organism evidence="3 4">
    <name type="scientific">Lipomyces tetrasporus</name>
    <dbReference type="NCBI Taxonomy" id="54092"/>
    <lineage>
        <taxon>Eukaryota</taxon>
        <taxon>Fungi</taxon>
        <taxon>Dikarya</taxon>
        <taxon>Ascomycota</taxon>
        <taxon>Saccharomycotina</taxon>
        <taxon>Lipomycetes</taxon>
        <taxon>Lipomycetales</taxon>
        <taxon>Lipomycetaceae</taxon>
        <taxon>Lipomyces</taxon>
    </lineage>
</organism>
<keyword evidence="4" id="KW-1185">Reference proteome</keyword>
<gene>
    <name evidence="3" type="ORF">POJ06DRAFT_82943</name>
</gene>
<feature type="chain" id="PRO_5041956999" evidence="1">
    <location>
        <begin position="23"/>
        <end position="350"/>
    </location>
</feature>
<dbReference type="InterPro" id="IPR030395">
    <property type="entry name" value="GP_PDE_dom"/>
</dbReference>
<dbReference type="GeneID" id="80886790"/>